<reference evidence="11 12" key="1">
    <citation type="journal article" date="2016" name="Nat. Commun.">
        <title>Thousands of microbial genomes shed light on interconnected biogeochemical processes in an aquifer system.</title>
        <authorList>
            <person name="Anantharaman K."/>
            <person name="Brown C.T."/>
            <person name="Hug L.A."/>
            <person name="Sharon I."/>
            <person name="Castelle C.J."/>
            <person name="Probst A.J."/>
            <person name="Thomas B.C."/>
            <person name="Singh A."/>
            <person name="Wilkins M.J."/>
            <person name="Karaoz U."/>
            <person name="Brodie E.L."/>
            <person name="Williams K.H."/>
            <person name="Hubbard S.S."/>
            <person name="Banfield J.F."/>
        </authorList>
    </citation>
    <scope>NUCLEOTIDE SEQUENCE [LARGE SCALE GENOMIC DNA]</scope>
</reference>
<dbReference type="GO" id="GO:0015935">
    <property type="term" value="C:small ribosomal subunit"/>
    <property type="evidence" value="ECO:0007669"/>
    <property type="project" value="InterPro"/>
</dbReference>
<dbReference type="InterPro" id="IPR036986">
    <property type="entry name" value="S4_RNA-bd_sf"/>
</dbReference>
<evidence type="ECO:0000256" key="2">
    <source>
        <dbReference type="ARBA" id="ARBA00022730"/>
    </source>
</evidence>
<protein>
    <recommendedName>
        <fullName evidence="6 7">Small ribosomal subunit protein uS4</fullName>
    </recommendedName>
</protein>
<feature type="domain" description="Small ribosomal subunit protein uS4 N-terminal" evidence="10">
    <location>
        <begin position="3"/>
        <end position="97"/>
    </location>
</feature>
<sequence length="198" mass="22838">MARYTGPKCKLCRREGVQLFLKGARCESPKCAVVRRQVPPGQHGLSRKQLSGYGVQLREKQKTKRVYGVLEKQFRVYFEEAERQGGEAGVQLLQLLERRLDNVIYRLHLAHSRAHARQLIRQGKFLVNGHEVNIPSIRVNLNDSITLADKRIARMEGPEVSWLTFDEKKNKAAVSALPERSEIKEQIEEQLVVEYYSR</sequence>
<proteinExistence type="inferred from homology"/>
<dbReference type="Proteomes" id="UP000178964">
    <property type="component" value="Unassembled WGS sequence"/>
</dbReference>
<dbReference type="PROSITE" id="PS00632">
    <property type="entry name" value="RIBOSOMAL_S4"/>
    <property type="match status" value="1"/>
</dbReference>
<dbReference type="GO" id="GO:0003735">
    <property type="term" value="F:structural constituent of ribosome"/>
    <property type="evidence" value="ECO:0007669"/>
    <property type="project" value="InterPro"/>
</dbReference>
<dbReference type="AlphaFoldDB" id="A0A1F4VRK8"/>
<organism evidence="11 12">
    <name type="scientific">candidate division WWE3 bacterium RIFCSPLOWO2_01_FULL_42_11</name>
    <dbReference type="NCBI Taxonomy" id="1802627"/>
    <lineage>
        <taxon>Bacteria</taxon>
        <taxon>Katanobacteria</taxon>
    </lineage>
</organism>
<dbReference type="PANTHER" id="PTHR11831">
    <property type="entry name" value="30S 40S RIBOSOMAL PROTEIN"/>
    <property type="match status" value="1"/>
</dbReference>
<dbReference type="CDD" id="cd00165">
    <property type="entry name" value="S4"/>
    <property type="match status" value="1"/>
</dbReference>
<dbReference type="FunFam" id="3.10.290.10:FF:000001">
    <property type="entry name" value="30S ribosomal protein S4"/>
    <property type="match status" value="1"/>
</dbReference>
<keyword evidence="4 7" id="KW-0689">Ribosomal protein</keyword>
<dbReference type="InterPro" id="IPR005709">
    <property type="entry name" value="Ribosomal_uS4_bac-type"/>
</dbReference>
<dbReference type="SUPFAM" id="SSF55174">
    <property type="entry name" value="Alpha-L RNA-binding motif"/>
    <property type="match status" value="1"/>
</dbReference>
<dbReference type="InterPro" id="IPR022801">
    <property type="entry name" value="Ribosomal_uS4"/>
</dbReference>
<name>A0A1F4VRK8_UNCKA</name>
<comment type="function">
    <text evidence="7">With S5 and S12 plays an important role in translational accuracy.</text>
</comment>
<dbReference type="STRING" id="1802627.A3A70_01230"/>
<dbReference type="InterPro" id="IPR018079">
    <property type="entry name" value="Ribosomal_uS4_CS"/>
</dbReference>
<dbReference type="Pfam" id="PF01479">
    <property type="entry name" value="S4"/>
    <property type="match status" value="1"/>
</dbReference>
<dbReference type="Gene3D" id="3.10.290.10">
    <property type="entry name" value="RNA-binding S4 domain"/>
    <property type="match status" value="1"/>
</dbReference>
<accession>A0A1F4VRK8</accession>
<evidence type="ECO:0000256" key="6">
    <source>
        <dbReference type="ARBA" id="ARBA00035254"/>
    </source>
</evidence>
<dbReference type="PANTHER" id="PTHR11831:SF4">
    <property type="entry name" value="SMALL RIBOSOMAL SUBUNIT PROTEIN US4M"/>
    <property type="match status" value="1"/>
</dbReference>
<dbReference type="SMART" id="SM00363">
    <property type="entry name" value="S4"/>
    <property type="match status" value="1"/>
</dbReference>
<dbReference type="Pfam" id="PF00163">
    <property type="entry name" value="Ribosomal_S4"/>
    <property type="match status" value="1"/>
</dbReference>
<comment type="caution">
    <text evidence="11">The sequence shown here is derived from an EMBL/GenBank/DDBJ whole genome shotgun (WGS) entry which is preliminary data.</text>
</comment>
<comment type="similarity">
    <text evidence="1 7 8">Belongs to the universal ribosomal protein uS4 family.</text>
</comment>
<dbReference type="GO" id="GO:0006412">
    <property type="term" value="P:translation"/>
    <property type="evidence" value="ECO:0007669"/>
    <property type="project" value="UniProtKB-UniRule"/>
</dbReference>
<dbReference type="HAMAP" id="MF_01306_B">
    <property type="entry name" value="Ribosomal_uS4_B"/>
    <property type="match status" value="1"/>
</dbReference>
<feature type="domain" description="RNA-binding S4" evidence="9">
    <location>
        <begin position="98"/>
        <end position="158"/>
    </location>
</feature>
<dbReference type="NCBIfam" id="NF003717">
    <property type="entry name" value="PRK05327.1"/>
    <property type="match status" value="1"/>
</dbReference>
<dbReference type="SMART" id="SM01390">
    <property type="entry name" value="Ribosomal_S4"/>
    <property type="match status" value="1"/>
</dbReference>
<evidence type="ECO:0000256" key="1">
    <source>
        <dbReference type="ARBA" id="ARBA00007465"/>
    </source>
</evidence>
<keyword evidence="3 7" id="KW-0694">RNA-binding</keyword>
<evidence type="ECO:0000313" key="11">
    <source>
        <dbReference type="EMBL" id="OGC59779.1"/>
    </source>
</evidence>
<evidence type="ECO:0000256" key="8">
    <source>
        <dbReference type="RuleBase" id="RU003699"/>
    </source>
</evidence>
<comment type="function">
    <text evidence="7">One of the primary rRNA binding proteins, it binds directly to 16S rRNA where it nucleates assembly of the body of the 30S subunit.</text>
</comment>
<dbReference type="Gene3D" id="1.10.1050.10">
    <property type="entry name" value="Ribosomal Protein S4 Delta 41, Chain A, domain 1"/>
    <property type="match status" value="1"/>
</dbReference>
<evidence type="ECO:0000259" key="9">
    <source>
        <dbReference type="SMART" id="SM00363"/>
    </source>
</evidence>
<evidence type="ECO:0000256" key="7">
    <source>
        <dbReference type="HAMAP-Rule" id="MF_01306"/>
    </source>
</evidence>
<dbReference type="InterPro" id="IPR002942">
    <property type="entry name" value="S4_RNA-bd"/>
</dbReference>
<dbReference type="InterPro" id="IPR001912">
    <property type="entry name" value="Ribosomal_uS4_N"/>
</dbReference>
<evidence type="ECO:0000259" key="10">
    <source>
        <dbReference type="SMART" id="SM01390"/>
    </source>
</evidence>
<evidence type="ECO:0000256" key="4">
    <source>
        <dbReference type="ARBA" id="ARBA00022980"/>
    </source>
</evidence>
<dbReference type="PROSITE" id="PS50889">
    <property type="entry name" value="S4"/>
    <property type="match status" value="1"/>
</dbReference>
<comment type="subunit">
    <text evidence="7">Part of the 30S ribosomal subunit. Contacts protein S5. The interaction surface between S4 and S5 is involved in control of translational fidelity.</text>
</comment>
<dbReference type="EMBL" id="MEVK01000008">
    <property type="protein sequence ID" value="OGC59779.1"/>
    <property type="molecule type" value="Genomic_DNA"/>
</dbReference>
<keyword evidence="5 7" id="KW-0687">Ribonucleoprotein</keyword>
<gene>
    <name evidence="7" type="primary">rpsD</name>
    <name evidence="11" type="ORF">A3A70_01230</name>
</gene>
<dbReference type="NCBIfam" id="TIGR01017">
    <property type="entry name" value="rpsD_bact"/>
    <property type="match status" value="1"/>
</dbReference>
<evidence type="ECO:0000256" key="5">
    <source>
        <dbReference type="ARBA" id="ARBA00023274"/>
    </source>
</evidence>
<dbReference type="GO" id="GO:0042274">
    <property type="term" value="P:ribosomal small subunit biogenesis"/>
    <property type="evidence" value="ECO:0007669"/>
    <property type="project" value="TreeGrafter"/>
</dbReference>
<evidence type="ECO:0000313" key="12">
    <source>
        <dbReference type="Proteomes" id="UP000178964"/>
    </source>
</evidence>
<keyword evidence="2 7" id="KW-0699">rRNA-binding</keyword>
<dbReference type="GO" id="GO:0019843">
    <property type="term" value="F:rRNA binding"/>
    <property type="evidence" value="ECO:0007669"/>
    <property type="project" value="UniProtKB-UniRule"/>
</dbReference>
<dbReference type="FunFam" id="1.10.1050.10:FF:000001">
    <property type="entry name" value="30S ribosomal protein S4"/>
    <property type="match status" value="1"/>
</dbReference>
<evidence type="ECO:0000256" key="3">
    <source>
        <dbReference type="ARBA" id="ARBA00022884"/>
    </source>
</evidence>